<gene>
    <name evidence="1" type="ORF">FOZ76_22470</name>
</gene>
<dbReference type="AlphaFoldDB" id="A0A556AD25"/>
<dbReference type="InterPro" id="IPR012349">
    <property type="entry name" value="Split_barrel_FMN-bd"/>
</dbReference>
<dbReference type="Pfam" id="PF12900">
    <property type="entry name" value="Pyridox_ox_2"/>
    <property type="match status" value="1"/>
</dbReference>
<accession>A0A556AD25</accession>
<dbReference type="PANTHER" id="PTHR34071:SF2">
    <property type="entry name" value="FLAVIN-NUCLEOTIDE-BINDING PROTEIN"/>
    <property type="match status" value="1"/>
</dbReference>
<dbReference type="Proteomes" id="UP000318405">
    <property type="component" value="Unassembled WGS sequence"/>
</dbReference>
<evidence type="ECO:0000313" key="2">
    <source>
        <dbReference type="Proteomes" id="UP000318405"/>
    </source>
</evidence>
<evidence type="ECO:0000313" key="1">
    <source>
        <dbReference type="EMBL" id="TSH90794.1"/>
    </source>
</evidence>
<dbReference type="OrthoDB" id="116031at2"/>
<organism evidence="1 2">
    <name type="scientific">Verticiella sediminum</name>
    <dbReference type="NCBI Taxonomy" id="1247510"/>
    <lineage>
        <taxon>Bacteria</taxon>
        <taxon>Pseudomonadati</taxon>
        <taxon>Pseudomonadota</taxon>
        <taxon>Betaproteobacteria</taxon>
        <taxon>Burkholderiales</taxon>
        <taxon>Alcaligenaceae</taxon>
        <taxon>Verticiella</taxon>
    </lineage>
</organism>
<dbReference type="Gene3D" id="2.30.110.10">
    <property type="entry name" value="Electron Transport, Fmn-binding Protein, Chain A"/>
    <property type="match status" value="1"/>
</dbReference>
<dbReference type="InterPro" id="IPR024747">
    <property type="entry name" value="Pyridox_Oxase-rel"/>
</dbReference>
<keyword evidence="2" id="KW-1185">Reference proteome</keyword>
<dbReference type="PANTHER" id="PTHR34071">
    <property type="entry name" value="5-NITROIMIDAZOLE ANTIBIOTICS RESISTANCE PROTEIN, NIMA-FAMILY-RELATED PROTEIN-RELATED"/>
    <property type="match status" value="1"/>
</dbReference>
<dbReference type="EMBL" id="VLTJ01000039">
    <property type="protein sequence ID" value="TSH90794.1"/>
    <property type="molecule type" value="Genomic_DNA"/>
</dbReference>
<proteinExistence type="predicted"/>
<protein>
    <submittedName>
        <fullName evidence="1">Pyridoxamine 5'-phosphate oxidase family protein</fullName>
    </submittedName>
</protein>
<sequence>MICSPIRRRDVVSTSQNEFSPTERSRVRLMRQRGSYDRRVVYDILDSALMCNVGYVIDGQPYVTPTAFWREHNHLYWHGSSASRALNAQIKDIPVCVTVAHIDGLVMARSGFHSSVNYRAVMAFGKAQLVEGLAAKRAAMNVYMDRFCPDRAATNRTVTDKELNVTKVLVMEIDEASAKVRTGQPVDDDEDYELPIWAGVIDFKTVVDQIRPDPRNLQGVPTPAGIEAYTPGATLDSVLSSIYDGDKPPR</sequence>
<dbReference type="SUPFAM" id="SSF50475">
    <property type="entry name" value="FMN-binding split barrel"/>
    <property type="match status" value="1"/>
</dbReference>
<reference evidence="1 2" key="1">
    <citation type="submission" date="2019-07" db="EMBL/GenBank/DDBJ databases">
        <title>Qingshengfaniella alkalisoli gen. nov., sp. nov., isolated from saline soil.</title>
        <authorList>
            <person name="Xu L."/>
            <person name="Huang X.-X."/>
            <person name="Sun J.-Q."/>
        </authorList>
    </citation>
    <scope>NUCLEOTIDE SEQUENCE [LARGE SCALE GENOMIC DNA]</scope>
    <source>
        <strain evidence="1 2">DSM 27279</strain>
    </source>
</reference>
<comment type="caution">
    <text evidence="1">The sequence shown here is derived from an EMBL/GenBank/DDBJ whole genome shotgun (WGS) entry which is preliminary data.</text>
</comment>
<name>A0A556AD25_9BURK</name>